<reference evidence="7" key="2">
    <citation type="submission" date="2023-01" db="EMBL/GenBank/DDBJ databases">
        <title>Gilvimarinus xylanilyticus HB14 isolated from Caulerpa lentillifera aquaculture base in Hainan, China.</title>
        <authorList>
            <person name="Zhang Y.-J."/>
        </authorList>
    </citation>
    <scope>NUCLEOTIDE SEQUENCE</scope>
    <source>
        <strain evidence="7">HB14</strain>
    </source>
</reference>
<keyword evidence="5" id="KW-0411">Iron-sulfur</keyword>
<dbReference type="AlphaFoldDB" id="A0A9X2HX67"/>
<protein>
    <submittedName>
        <fullName evidence="7">Rieske (2Fe-2S) protein</fullName>
    </submittedName>
</protein>
<keyword evidence="4" id="KW-0408">Iron</keyword>
<dbReference type="InterPro" id="IPR036922">
    <property type="entry name" value="Rieske_2Fe-2S_sf"/>
</dbReference>
<evidence type="ECO:0000256" key="1">
    <source>
        <dbReference type="ARBA" id="ARBA00022714"/>
    </source>
</evidence>
<dbReference type="PANTHER" id="PTHR21266">
    <property type="entry name" value="IRON-SULFUR DOMAIN CONTAINING PROTEIN"/>
    <property type="match status" value="1"/>
</dbReference>
<dbReference type="GO" id="GO:0046872">
    <property type="term" value="F:metal ion binding"/>
    <property type="evidence" value="ECO:0007669"/>
    <property type="project" value="UniProtKB-KW"/>
</dbReference>
<dbReference type="PANTHER" id="PTHR21266:SF60">
    <property type="entry name" value="3-KETOSTEROID-9-ALPHA-MONOOXYGENASE, OXYGENASE COMPONENT"/>
    <property type="match status" value="1"/>
</dbReference>
<keyword evidence="1" id="KW-0001">2Fe-2S</keyword>
<evidence type="ECO:0000256" key="3">
    <source>
        <dbReference type="ARBA" id="ARBA00023002"/>
    </source>
</evidence>
<dbReference type="GO" id="GO:0051537">
    <property type="term" value="F:2 iron, 2 sulfur cluster binding"/>
    <property type="evidence" value="ECO:0007669"/>
    <property type="project" value="UniProtKB-KW"/>
</dbReference>
<dbReference type="Proteomes" id="UP001139319">
    <property type="component" value="Unassembled WGS sequence"/>
</dbReference>
<evidence type="ECO:0000313" key="8">
    <source>
        <dbReference type="Proteomes" id="UP001139319"/>
    </source>
</evidence>
<evidence type="ECO:0000259" key="6">
    <source>
        <dbReference type="PROSITE" id="PS51296"/>
    </source>
</evidence>
<feature type="domain" description="Rieske" evidence="6">
    <location>
        <begin position="4"/>
        <end position="100"/>
    </location>
</feature>
<keyword evidence="3" id="KW-0560">Oxidoreductase</keyword>
<sequence>MAYIPLARLHELYDGYRQSIRLAGQELLLVQDEGQVYLFANVCPHRQASLSNASINDGVLRCARHGLQFSLRTGQPLQPGGCNGTLQFFPLIYEGNTIGVEASS</sequence>
<dbReference type="EMBL" id="JAMFTH010000001">
    <property type="protein sequence ID" value="MCP8898216.1"/>
    <property type="molecule type" value="Genomic_DNA"/>
</dbReference>
<keyword evidence="8" id="KW-1185">Reference proteome</keyword>
<evidence type="ECO:0000256" key="2">
    <source>
        <dbReference type="ARBA" id="ARBA00022723"/>
    </source>
</evidence>
<evidence type="ECO:0000313" key="7">
    <source>
        <dbReference type="EMBL" id="MCP8898216.1"/>
    </source>
</evidence>
<dbReference type="InterPro" id="IPR050584">
    <property type="entry name" value="Cholesterol_7-desaturase"/>
</dbReference>
<proteinExistence type="predicted"/>
<evidence type="ECO:0000256" key="4">
    <source>
        <dbReference type="ARBA" id="ARBA00023004"/>
    </source>
</evidence>
<dbReference type="InterPro" id="IPR017941">
    <property type="entry name" value="Rieske_2Fe-2S"/>
</dbReference>
<dbReference type="RefSeq" id="WP_253966504.1">
    <property type="nucleotide sequence ID" value="NZ_JAMFTH010000001.1"/>
</dbReference>
<dbReference type="Gene3D" id="2.102.10.10">
    <property type="entry name" value="Rieske [2Fe-2S] iron-sulphur domain"/>
    <property type="match status" value="1"/>
</dbReference>
<reference evidence="7" key="1">
    <citation type="submission" date="2022-05" db="EMBL/GenBank/DDBJ databases">
        <authorList>
            <person name="Sun H.-N."/>
        </authorList>
    </citation>
    <scope>NUCLEOTIDE SEQUENCE</scope>
    <source>
        <strain evidence="7">HB14</strain>
    </source>
</reference>
<organism evidence="7 8">
    <name type="scientific">Gilvimarinus xylanilyticus</name>
    <dbReference type="NCBI Taxonomy" id="2944139"/>
    <lineage>
        <taxon>Bacteria</taxon>
        <taxon>Pseudomonadati</taxon>
        <taxon>Pseudomonadota</taxon>
        <taxon>Gammaproteobacteria</taxon>
        <taxon>Cellvibrionales</taxon>
        <taxon>Cellvibrionaceae</taxon>
        <taxon>Gilvimarinus</taxon>
    </lineage>
</organism>
<accession>A0A9X2HX67</accession>
<name>A0A9X2HX67_9GAMM</name>
<dbReference type="Pfam" id="PF00355">
    <property type="entry name" value="Rieske"/>
    <property type="match status" value="1"/>
</dbReference>
<gene>
    <name evidence="7" type="ORF">M6D89_02755</name>
</gene>
<dbReference type="SUPFAM" id="SSF50022">
    <property type="entry name" value="ISP domain"/>
    <property type="match status" value="1"/>
</dbReference>
<comment type="caution">
    <text evidence="7">The sequence shown here is derived from an EMBL/GenBank/DDBJ whole genome shotgun (WGS) entry which is preliminary data.</text>
</comment>
<dbReference type="GO" id="GO:0016491">
    <property type="term" value="F:oxidoreductase activity"/>
    <property type="evidence" value="ECO:0007669"/>
    <property type="project" value="UniProtKB-KW"/>
</dbReference>
<evidence type="ECO:0000256" key="5">
    <source>
        <dbReference type="ARBA" id="ARBA00023014"/>
    </source>
</evidence>
<keyword evidence="2" id="KW-0479">Metal-binding</keyword>
<dbReference type="CDD" id="cd03467">
    <property type="entry name" value="Rieske"/>
    <property type="match status" value="1"/>
</dbReference>
<dbReference type="PROSITE" id="PS51296">
    <property type="entry name" value="RIESKE"/>
    <property type="match status" value="1"/>
</dbReference>